<proteinExistence type="predicted"/>
<evidence type="ECO:0000313" key="3">
    <source>
        <dbReference type="Proteomes" id="UP000593994"/>
    </source>
</evidence>
<feature type="compositionally biased region" description="Polar residues" evidence="1">
    <location>
        <begin position="1"/>
        <end position="11"/>
    </location>
</feature>
<dbReference type="Proteomes" id="UP000593994">
    <property type="component" value="Chromosome"/>
</dbReference>
<dbReference type="EMBL" id="CP054492">
    <property type="protein sequence ID" value="QOY50947.1"/>
    <property type="molecule type" value="Genomic_DNA"/>
</dbReference>
<feature type="region of interest" description="Disordered" evidence="1">
    <location>
        <begin position="1"/>
        <end position="38"/>
    </location>
</feature>
<dbReference type="KEGG" id="sbal:HUE88_07260"/>
<accession>A0A7S7LTB9</accession>
<protein>
    <submittedName>
        <fullName evidence="2">Uncharacterized protein</fullName>
    </submittedName>
</protein>
<evidence type="ECO:0000256" key="1">
    <source>
        <dbReference type="SAM" id="MobiDB-lite"/>
    </source>
</evidence>
<evidence type="ECO:0000313" key="2">
    <source>
        <dbReference type="EMBL" id="QOY50947.1"/>
    </source>
</evidence>
<dbReference type="RefSeq" id="WP_194368067.1">
    <property type="nucleotide sequence ID" value="NZ_CP054492.1"/>
</dbReference>
<sequence>MRERPNFQTPESLAFRERMKNQVWDNEPGKPSLSEEQIEDIADAFVKEQQKGKK</sequence>
<organism evidence="2 3">
    <name type="scientific">Candidatus Sulfurimonas baltica</name>
    <dbReference type="NCBI Taxonomy" id="2740404"/>
    <lineage>
        <taxon>Bacteria</taxon>
        <taxon>Pseudomonadati</taxon>
        <taxon>Campylobacterota</taxon>
        <taxon>Epsilonproteobacteria</taxon>
        <taxon>Campylobacterales</taxon>
        <taxon>Sulfurimonadaceae</taxon>
        <taxon>Sulfurimonas</taxon>
    </lineage>
</organism>
<name>A0A7S7LTB9_9BACT</name>
<keyword evidence="3" id="KW-1185">Reference proteome</keyword>
<dbReference type="AlphaFoldDB" id="A0A7S7LTB9"/>
<reference evidence="2 3" key="1">
    <citation type="submission" date="2020-05" db="EMBL/GenBank/DDBJ databases">
        <title>Sulfurimonas marisnigri, sp. nov., and Sulfurimonas baltica, sp. nov., manganese oxide reducing chemolithoautotrophs of the class Epsilonproteobacteria isolated from the pelagic redoxclines of the Black and Baltic Seas and emended description of the genus Sulfurimonas.</title>
        <authorList>
            <person name="Henkel J.V."/>
            <person name="Laudan C."/>
            <person name="Werner J."/>
            <person name="Neu T."/>
            <person name="Plewe S."/>
            <person name="Sproer C."/>
            <person name="Bunk B."/>
            <person name="Schulz-Vogt H.N."/>
        </authorList>
    </citation>
    <scope>NUCLEOTIDE SEQUENCE [LARGE SCALE GENOMIC DNA]</scope>
    <source>
        <strain evidence="2 3">GD2</strain>
    </source>
</reference>
<gene>
    <name evidence="2" type="ORF">HUE88_07260</name>
</gene>